<dbReference type="EMBL" id="GGEC01076426">
    <property type="protein sequence ID" value="MBX56910.1"/>
    <property type="molecule type" value="Transcribed_RNA"/>
</dbReference>
<name>A0A2P2PQ91_RHIMU</name>
<evidence type="ECO:0000313" key="2">
    <source>
        <dbReference type="EMBL" id="MBX56910.1"/>
    </source>
</evidence>
<feature type="region of interest" description="Disordered" evidence="1">
    <location>
        <begin position="1"/>
        <end position="23"/>
    </location>
</feature>
<sequence length="69" mass="7691">MPLEKSSNRRFSSFNSSQISRREQKGGTVIGFLVLGKNAFSPCPNSYVIHCWVVTFVIVQSSGKLRSLL</sequence>
<protein>
    <submittedName>
        <fullName evidence="2">Uncharacterized protein</fullName>
    </submittedName>
</protein>
<proteinExistence type="predicted"/>
<organism evidence="2">
    <name type="scientific">Rhizophora mucronata</name>
    <name type="common">Asiatic mangrove</name>
    <dbReference type="NCBI Taxonomy" id="61149"/>
    <lineage>
        <taxon>Eukaryota</taxon>
        <taxon>Viridiplantae</taxon>
        <taxon>Streptophyta</taxon>
        <taxon>Embryophyta</taxon>
        <taxon>Tracheophyta</taxon>
        <taxon>Spermatophyta</taxon>
        <taxon>Magnoliopsida</taxon>
        <taxon>eudicotyledons</taxon>
        <taxon>Gunneridae</taxon>
        <taxon>Pentapetalae</taxon>
        <taxon>rosids</taxon>
        <taxon>fabids</taxon>
        <taxon>Malpighiales</taxon>
        <taxon>Rhizophoraceae</taxon>
        <taxon>Rhizophora</taxon>
    </lineage>
</organism>
<feature type="compositionally biased region" description="Low complexity" evidence="1">
    <location>
        <begin position="9"/>
        <end position="19"/>
    </location>
</feature>
<accession>A0A2P2PQ91</accession>
<evidence type="ECO:0000256" key="1">
    <source>
        <dbReference type="SAM" id="MobiDB-lite"/>
    </source>
</evidence>
<reference evidence="2" key="1">
    <citation type="submission" date="2018-02" db="EMBL/GenBank/DDBJ databases">
        <title>Rhizophora mucronata_Transcriptome.</title>
        <authorList>
            <person name="Meera S.P."/>
            <person name="Sreeshan A."/>
            <person name="Augustine A."/>
        </authorList>
    </citation>
    <scope>NUCLEOTIDE SEQUENCE</scope>
    <source>
        <tissue evidence="2">Leaf</tissue>
    </source>
</reference>
<dbReference type="AlphaFoldDB" id="A0A2P2PQ91"/>